<accession>A0ABN9PCJ7</accession>
<gene>
    <name evidence="2" type="ORF">PCOR1329_LOCUS1843</name>
</gene>
<dbReference type="EMBL" id="CAUYUJ010000448">
    <property type="protein sequence ID" value="CAK0790589.1"/>
    <property type="molecule type" value="Genomic_DNA"/>
</dbReference>
<dbReference type="Proteomes" id="UP001189429">
    <property type="component" value="Unassembled WGS sequence"/>
</dbReference>
<sequence length="199" mass="21789">MGCALATQSARVPHSVARLSTNCVPPTTPAGLDGHRYRIALVAHDNMKLLMRKFIQVHFSMLNAFEFTGTGTTCSIIMAEGLACFKQLASGPLGGDQQLGALVTEGTVHAVFFFRDPLAAHVHDAGIQALGRICDCHQCYFATNYRTAAAVLKTMYDNAEESKSTGRRVSVDLPRDTGSLSEFVQHTYLETRNSYRTWT</sequence>
<dbReference type="InterPro" id="IPR036914">
    <property type="entry name" value="MGS-like_dom_sf"/>
</dbReference>
<dbReference type="PANTHER" id="PTHR30492:SF0">
    <property type="entry name" value="METHYLGLYOXAL SYNTHASE"/>
    <property type="match status" value="1"/>
</dbReference>
<name>A0ABN9PCJ7_9DINO</name>
<reference evidence="2" key="1">
    <citation type="submission" date="2023-10" db="EMBL/GenBank/DDBJ databases">
        <authorList>
            <person name="Chen Y."/>
            <person name="Shah S."/>
            <person name="Dougan E. K."/>
            <person name="Thang M."/>
            <person name="Chan C."/>
        </authorList>
    </citation>
    <scope>NUCLEOTIDE SEQUENCE [LARGE SCALE GENOMIC DNA]</scope>
</reference>
<dbReference type="PROSITE" id="PS01335">
    <property type="entry name" value="METHYLGLYOXAL_SYNTH"/>
    <property type="match status" value="1"/>
</dbReference>
<dbReference type="Pfam" id="PF02142">
    <property type="entry name" value="MGS"/>
    <property type="match status" value="1"/>
</dbReference>
<evidence type="ECO:0000313" key="2">
    <source>
        <dbReference type="EMBL" id="CAK0790589.1"/>
    </source>
</evidence>
<proteinExistence type="predicted"/>
<dbReference type="InterPro" id="IPR018148">
    <property type="entry name" value="Methylglyoxal_synth_AS"/>
</dbReference>
<dbReference type="NCBIfam" id="NF003559">
    <property type="entry name" value="PRK05234.1"/>
    <property type="match status" value="1"/>
</dbReference>
<evidence type="ECO:0000313" key="3">
    <source>
        <dbReference type="Proteomes" id="UP001189429"/>
    </source>
</evidence>
<organism evidence="2 3">
    <name type="scientific">Prorocentrum cordatum</name>
    <dbReference type="NCBI Taxonomy" id="2364126"/>
    <lineage>
        <taxon>Eukaryota</taxon>
        <taxon>Sar</taxon>
        <taxon>Alveolata</taxon>
        <taxon>Dinophyceae</taxon>
        <taxon>Prorocentrales</taxon>
        <taxon>Prorocentraceae</taxon>
        <taxon>Prorocentrum</taxon>
    </lineage>
</organism>
<evidence type="ECO:0000259" key="1">
    <source>
        <dbReference type="PROSITE" id="PS51855"/>
    </source>
</evidence>
<feature type="domain" description="MGS-like" evidence="1">
    <location>
        <begin position="22"/>
        <end position="190"/>
    </location>
</feature>
<comment type="caution">
    <text evidence="2">The sequence shown here is derived from an EMBL/GenBank/DDBJ whole genome shotgun (WGS) entry which is preliminary data.</text>
</comment>
<dbReference type="PROSITE" id="PS51855">
    <property type="entry name" value="MGS"/>
    <property type="match status" value="1"/>
</dbReference>
<keyword evidence="3" id="KW-1185">Reference proteome</keyword>
<dbReference type="InterPro" id="IPR004363">
    <property type="entry name" value="Methylgl_synth"/>
</dbReference>
<dbReference type="Gene3D" id="3.40.50.1380">
    <property type="entry name" value="Methylglyoxal synthase-like domain"/>
    <property type="match status" value="1"/>
</dbReference>
<dbReference type="InterPro" id="IPR011607">
    <property type="entry name" value="MGS-like_dom"/>
</dbReference>
<dbReference type="PANTHER" id="PTHR30492">
    <property type="entry name" value="METHYLGLYOXAL SYNTHASE"/>
    <property type="match status" value="1"/>
</dbReference>
<protein>
    <recommendedName>
        <fullName evidence="1">MGS-like domain-containing protein</fullName>
    </recommendedName>
</protein>
<dbReference type="SUPFAM" id="SSF52335">
    <property type="entry name" value="Methylglyoxal synthase-like"/>
    <property type="match status" value="1"/>
</dbReference>